<keyword evidence="6" id="KW-0539">Nucleus</keyword>
<sequence length="455" mass="49143">MNSVFSVDEISDLYWSSSPAINRSASEWALERFLEEFSTPTTSTASHRPTLPAPTAAASPSVASQSSTSKFPEGDDEVVEIQKPDNQRHHHHHHRYPPPSDSSSAAPMLRPDSDQYREFLKNQLDLACAAVALTRESLGVNPGDSANLSQSELQASMPSQLGSGAHGEGIGHGVSMAWTDADEGPLGIPALPPIQKKMVTQSRQTTSGSSKEDSDDDDLDGDMENTDNMDPSDAKRARRMLSNRESARRSRRRKQAQMSELETQVGQLRVEHSTLLKRLSDMNHKYDNAAVDNRILKADIETLRAKVKMAEETVKRVTGINPLLLAVSNAGLASVNNPMDASTNAAVPAQRNPNHIFHQAVPGITGPIPNHQRLDGGGFHGSTSISLVGNTRNDVAQQSDVRGNKLPDTSSIQHTARVANLQKQLTAGTNAGEALPGWGPEVPHAAATNNKQNRI</sequence>
<evidence type="ECO:0000313" key="9">
    <source>
        <dbReference type="EMBL" id="PON54398.1"/>
    </source>
</evidence>
<evidence type="ECO:0000256" key="6">
    <source>
        <dbReference type="ARBA" id="ARBA00023242"/>
    </source>
</evidence>
<dbReference type="SUPFAM" id="SSF57959">
    <property type="entry name" value="Leucine zipper domain"/>
    <property type="match status" value="1"/>
</dbReference>
<evidence type="ECO:0000256" key="3">
    <source>
        <dbReference type="ARBA" id="ARBA00023015"/>
    </source>
</evidence>
<keyword evidence="4" id="KW-0238">DNA-binding</keyword>
<evidence type="ECO:0000256" key="7">
    <source>
        <dbReference type="SAM" id="MobiDB-lite"/>
    </source>
</evidence>
<dbReference type="FunFam" id="1.20.5.170:FF:000020">
    <property type="entry name" value="BZIP transcription factor"/>
    <property type="match status" value="1"/>
</dbReference>
<dbReference type="PANTHER" id="PTHR46408:SF5">
    <property type="entry name" value="BASIC LEUCINE ZIPPER 10"/>
    <property type="match status" value="1"/>
</dbReference>
<feature type="domain" description="BZIP" evidence="8">
    <location>
        <begin position="233"/>
        <end position="287"/>
    </location>
</feature>
<dbReference type="Gene3D" id="1.20.5.170">
    <property type="match status" value="1"/>
</dbReference>
<feature type="compositionally biased region" description="Polar residues" evidence="7">
    <location>
        <begin position="256"/>
        <end position="265"/>
    </location>
</feature>
<dbReference type="GO" id="GO:0046983">
    <property type="term" value="F:protein dimerization activity"/>
    <property type="evidence" value="ECO:0007669"/>
    <property type="project" value="UniProtKB-ARBA"/>
</dbReference>
<comment type="subcellular location">
    <subcellularLocation>
        <location evidence="1">Nucleus</location>
    </subcellularLocation>
</comment>
<evidence type="ECO:0000256" key="5">
    <source>
        <dbReference type="ARBA" id="ARBA00023163"/>
    </source>
</evidence>
<dbReference type="Pfam" id="PF12498">
    <property type="entry name" value="bZIP_C"/>
    <property type="match status" value="1"/>
</dbReference>
<feature type="compositionally biased region" description="Polar residues" evidence="7">
    <location>
        <begin position="144"/>
        <end position="161"/>
    </location>
</feature>
<dbReference type="EMBL" id="JXTB01000195">
    <property type="protein sequence ID" value="PON54398.1"/>
    <property type="molecule type" value="Genomic_DNA"/>
</dbReference>
<dbReference type="AlphaFoldDB" id="A0A2P5C026"/>
<dbReference type="OrthoDB" id="664875at2759"/>
<proteinExistence type="inferred from homology"/>
<dbReference type="InterPro" id="IPR004827">
    <property type="entry name" value="bZIP"/>
</dbReference>
<dbReference type="Pfam" id="PF00170">
    <property type="entry name" value="bZIP_1"/>
    <property type="match status" value="1"/>
</dbReference>
<dbReference type="InterPro" id="IPR046347">
    <property type="entry name" value="bZIP_sf"/>
</dbReference>
<feature type="region of interest" description="Disordered" evidence="7">
    <location>
        <begin position="143"/>
        <end position="265"/>
    </location>
</feature>
<dbReference type="SMART" id="SM00338">
    <property type="entry name" value="BRLZ"/>
    <property type="match status" value="1"/>
</dbReference>
<feature type="compositionally biased region" description="Acidic residues" evidence="7">
    <location>
        <begin position="213"/>
        <end position="227"/>
    </location>
</feature>
<dbReference type="GO" id="GO:0003677">
    <property type="term" value="F:DNA binding"/>
    <property type="evidence" value="ECO:0007669"/>
    <property type="project" value="UniProtKB-KW"/>
</dbReference>
<dbReference type="PROSITE" id="PS50217">
    <property type="entry name" value="BZIP"/>
    <property type="match status" value="1"/>
</dbReference>
<dbReference type="Proteomes" id="UP000237105">
    <property type="component" value="Unassembled WGS sequence"/>
</dbReference>
<dbReference type="GO" id="GO:0005634">
    <property type="term" value="C:nucleus"/>
    <property type="evidence" value="ECO:0007669"/>
    <property type="project" value="UniProtKB-SubCell"/>
</dbReference>
<evidence type="ECO:0000256" key="4">
    <source>
        <dbReference type="ARBA" id="ARBA00023125"/>
    </source>
</evidence>
<feature type="region of interest" description="Disordered" evidence="7">
    <location>
        <begin position="39"/>
        <end position="110"/>
    </location>
</feature>
<evidence type="ECO:0000259" key="8">
    <source>
        <dbReference type="PROSITE" id="PS50217"/>
    </source>
</evidence>
<dbReference type="PROSITE" id="PS00036">
    <property type="entry name" value="BZIP_BASIC"/>
    <property type="match status" value="1"/>
</dbReference>
<protein>
    <submittedName>
        <fullName evidence="9">Basic-leucine zipper transcription factor</fullName>
    </submittedName>
</protein>
<evidence type="ECO:0000256" key="2">
    <source>
        <dbReference type="ARBA" id="ARBA00007163"/>
    </source>
</evidence>
<dbReference type="GO" id="GO:0003700">
    <property type="term" value="F:DNA-binding transcription factor activity"/>
    <property type="evidence" value="ECO:0007669"/>
    <property type="project" value="InterPro"/>
</dbReference>
<comment type="similarity">
    <text evidence="2">Belongs to the bZIP family.</text>
</comment>
<evidence type="ECO:0000256" key="1">
    <source>
        <dbReference type="ARBA" id="ARBA00004123"/>
    </source>
</evidence>
<keyword evidence="3" id="KW-0805">Transcription regulation</keyword>
<organism evidence="9 10">
    <name type="scientific">Parasponia andersonii</name>
    <name type="common">Sponia andersonii</name>
    <dbReference type="NCBI Taxonomy" id="3476"/>
    <lineage>
        <taxon>Eukaryota</taxon>
        <taxon>Viridiplantae</taxon>
        <taxon>Streptophyta</taxon>
        <taxon>Embryophyta</taxon>
        <taxon>Tracheophyta</taxon>
        <taxon>Spermatophyta</taxon>
        <taxon>Magnoliopsida</taxon>
        <taxon>eudicotyledons</taxon>
        <taxon>Gunneridae</taxon>
        <taxon>Pentapetalae</taxon>
        <taxon>rosids</taxon>
        <taxon>fabids</taxon>
        <taxon>Rosales</taxon>
        <taxon>Cannabaceae</taxon>
        <taxon>Parasponia</taxon>
    </lineage>
</organism>
<name>A0A2P5C026_PARAD</name>
<dbReference type="PANTHER" id="PTHR46408">
    <property type="entry name" value="BASIC LEUCINE ZIPPER 63"/>
    <property type="match status" value="1"/>
</dbReference>
<accession>A0A2P5C026</accession>
<dbReference type="STRING" id="3476.A0A2P5C026"/>
<gene>
    <name evidence="9" type="primary">PanBZIP24</name>
    <name evidence="9" type="ORF">PanWU01x14_194770</name>
</gene>
<feature type="region of interest" description="Disordered" evidence="7">
    <location>
        <begin position="430"/>
        <end position="455"/>
    </location>
</feature>
<evidence type="ECO:0000313" key="10">
    <source>
        <dbReference type="Proteomes" id="UP000237105"/>
    </source>
</evidence>
<keyword evidence="10" id="KW-1185">Reference proteome</keyword>
<keyword evidence="5" id="KW-0804">Transcription</keyword>
<reference evidence="10" key="1">
    <citation type="submission" date="2016-06" db="EMBL/GenBank/DDBJ databases">
        <title>Parallel loss of symbiosis genes in relatives of nitrogen-fixing non-legume Parasponia.</title>
        <authorList>
            <person name="Van Velzen R."/>
            <person name="Holmer R."/>
            <person name="Bu F."/>
            <person name="Rutten L."/>
            <person name="Van Zeijl A."/>
            <person name="Liu W."/>
            <person name="Santuari L."/>
            <person name="Cao Q."/>
            <person name="Sharma T."/>
            <person name="Shen D."/>
            <person name="Roswanjaya Y."/>
            <person name="Wardhani T."/>
            <person name="Kalhor M.S."/>
            <person name="Jansen J."/>
            <person name="Van den Hoogen J."/>
            <person name="Gungor B."/>
            <person name="Hartog M."/>
            <person name="Hontelez J."/>
            <person name="Verver J."/>
            <person name="Yang W.-C."/>
            <person name="Schijlen E."/>
            <person name="Repin R."/>
            <person name="Schilthuizen M."/>
            <person name="Schranz E."/>
            <person name="Heidstra R."/>
            <person name="Miyata K."/>
            <person name="Fedorova E."/>
            <person name="Kohlen W."/>
            <person name="Bisseling T."/>
            <person name="Smit S."/>
            <person name="Geurts R."/>
        </authorList>
    </citation>
    <scope>NUCLEOTIDE SEQUENCE [LARGE SCALE GENOMIC DNA]</scope>
    <source>
        <strain evidence="10">cv. WU1-14</strain>
    </source>
</reference>
<dbReference type="InterPro" id="IPR020983">
    <property type="entry name" value="Basic_leucine-zipper_C"/>
</dbReference>
<feature type="compositionally biased region" description="Low complexity" evidence="7">
    <location>
        <begin position="49"/>
        <end position="69"/>
    </location>
</feature>
<comment type="caution">
    <text evidence="9">The sequence shown here is derived from an EMBL/GenBank/DDBJ whole genome shotgun (WGS) entry which is preliminary data.</text>
</comment>